<dbReference type="OrthoDB" id="9803476at2"/>
<sequence length="151" mass="16026">MGTTTATVSQLIRCSPKEAFDAFVDPAKISRFWLGSASAPLVAQGSATWRFMVPGVEDTVTADELQSPRLIALTWSDGTKLRLTFVDHAGGGTRVSAEFSLSTRGRIDELVNTVEGYSIVLCDLKTFLESGQSAGLVRAKAELIAGGRASS</sequence>
<dbReference type="Proteomes" id="UP000318199">
    <property type="component" value="Unassembled WGS sequence"/>
</dbReference>
<dbReference type="Gene3D" id="3.30.530.20">
    <property type="match status" value="1"/>
</dbReference>
<comment type="similarity">
    <text evidence="1">Belongs to the AHA1 family.</text>
</comment>
<dbReference type="Pfam" id="PF08327">
    <property type="entry name" value="AHSA1"/>
    <property type="match status" value="1"/>
</dbReference>
<name>A0A562ZDJ8_9BURK</name>
<dbReference type="InterPro" id="IPR013538">
    <property type="entry name" value="ASHA1/2-like_C"/>
</dbReference>
<feature type="domain" description="Activator of Hsp90 ATPase homologue 1/2-like C-terminal" evidence="2">
    <location>
        <begin position="14"/>
        <end position="128"/>
    </location>
</feature>
<dbReference type="SUPFAM" id="SSF55961">
    <property type="entry name" value="Bet v1-like"/>
    <property type="match status" value="1"/>
</dbReference>
<dbReference type="InterPro" id="IPR023393">
    <property type="entry name" value="START-like_dom_sf"/>
</dbReference>
<keyword evidence="4" id="KW-1185">Reference proteome</keyword>
<evidence type="ECO:0000313" key="4">
    <source>
        <dbReference type="Proteomes" id="UP000318199"/>
    </source>
</evidence>
<dbReference type="RefSeq" id="WP_145897385.1">
    <property type="nucleotide sequence ID" value="NZ_VOBQ01000033.1"/>
</dbReference>
<evidence type="ECO:0000256" key="1">
    <source>
        <dbReference type="ARBA" id="ARBA00006817"/>
    </source>
</evidence>
<organism evidence="3 4">
    <name type="scientific">Caenimonas sedimenti</name>
    <dbReference type="NCBI Taxonomy" id="2596921"/>
    <lineage>
        <taxon>Bacteria</taxon>
        <taxon>Pseudomonadati</taxon>
        <taxon>Pseudomonadota</taxon>
        <taxon>Betaproteobacteria</taxon>
        <taxon>Burkholderiales</taxon>
        <taxon>Comamonadaceae</taxon>
        <taxon>Caenimonas</taxon>
    </lineage>
</organism>
<proteinExistence type="inferred from homology"/>
<evidence type="ECO:0000259" key="2">
    <source>
        <dbReference type="Pfam" id="PF08327"/>
    </source>
</evidence>
<reference evidence="3 4" key="1">
    <citation type="submission" date="2019-07" db="EMBL/GenBank/DDBJ databases">
        <title>Caenimonas sedimenti sp. nov., isolated from activated sludge.</title>
        <authorList>
            <person name="Xu J."/>
        </authorList>
    </citation>
    <scope>NUCLEOTIDE SEQUENCE [LARGE SCALE GENOMIC DNA]</scope>
    <source>
        <strain evidence="3 4">HX-9-20</strain>
    </source>
</reference>
<dbReference type="EMBL" id="VOBQ01000033">
    <property type="protein sequence ID" value="TWO63993.1"/>
    <property type="molecule type" value="Genomic_DNA"/>
</dbReference>
<evidence type="ECO:0000313" key="3">
    <source>
        <dbReference type="EMBL" id="TWO63993.1"/>
    </source>
</evidence>
<gene>
    <name evidence="3" type="ORF">FN976_28315</name>
</gene>
<accession>A0A562ZDJ8</accession>
<protein>
    <recommendedName>
        <fullName evidence="2">Activator of Hsp90 ATPase homologue 1/2-like C-terminal domain-containing protein</fullName>
    </recommendedName>
</protein>
<dbReference type="AlphaFoldDB" id="A0A562ZDJ8"/>
<comment type="caution">
    <text evidence="3">The sequence shown here is derived from an EMBL/GenBank/DDBJ whole genome shotgun (WGS) entry which is preliminary data.</text>
</comment>